<dbReference type="CDD" id="cd06445">
    <property type="entry name" value="ATase"/>
    <property type="match status" value="1"/>
</dbReference>
<dbReference type="Gene3D" id="1.10.10.10">
    <property type="entry name" value="Winged helix-like DNA-binding domain superfamily/Winged helix DNA-binding domain"/>
    <property type="match status" value="1"/>
</dbReference>
<gene>
    <name evidence="3" type="ORF">A2893_02095</name>
</gene>
<feature type="domain" description="Methylated-DNA-[protein]-cysteine S-methyltransferase DNA binding" evidence="2">
    <location>
        <begin position="4"/>
        <end position="85"/>
    </location>
</feature>
<dbReference type="AlphaFoldDB" id="A0A1F8BI70"/>
<evidence type="ECO:0000259" key="2">
    <source>
        <dbReference type="Pfam" id="PF01035"/>
    </source>
</evidence>
<evidence type="ECO:0000256" key="1">
    <source>
        <dbReference type="ARBA" id="ARBA00022763"/>
    </source>
</evidence>
<sequence>MSKFKDGVIKVVSKVPYGKVVSYGQVALYIGIPRAARQVGWTLNRMEGVENVPWWRVINNQGRISIKGSKYTAQDQRKLLIEEGVKVNDDLTLDIEKYRFVPNQNSLEKLGMDSIYLEMISTKIPYSKYFPKGRLAKLTKKVQK</sequence>
<accession>A0A1F8BI70</accession>
<evidence type="ECO:0000313" key="3">
    <source>
        <dbReference type="EMBL" id="OGM63751.1"/>
    </source>
</evidence>
<dbReference type="PANTHER" id="PTHR42942:SF1">
    <property type="entry name" value="ALKYLTRANSFERASE-LIKE PROTEIN 1"/>
    <property type="match status" value="1"/>
</dbReference>
<dbReference type="InterPro" id="IPR014048">
    <property type="entry name" value="MethylDNA_cys_MeTrfase_DNA-bd"/>
</dbReference>
<dbReference type="InterPro" id="IPR036217">
    <property type="entry name" value="MethylDNA_cys_MeTrfase_DNAb"/>
</dbReference>
<dbReference type="EMBL" id="MGHH01000015">
    <property type="protein sequence ID" value="OGM63751.1"/>
    <property type="molecule type" value="Genomic_DNA"/>
</dbReference>
<comment type="caution">
    <text evidence="3">The sequence shown here is derived from an EMBL/GenBank/DDBJ whole genome shotgun (WGS) entry which is preliminary data.</text>
</comment>
<dbReference type="STRING" id="1802521.A2893_02095"/>
<dbReference type="InterPro" id="IPR052520">
    <property type="entry name" value="ATL_DNA_repair"/>
</dbReference>
<organism evidence="3 4">
    <name type="scientific">Candidatus Woesebacteria bacterium RIFCSPLOWO2_01_FULL_39_25</name>
    <dbReference type="NCBI Taxonomy" id="1802521"/>
    <lineage>
        <taxon>Bacteria</taxon>
        <taxon>Candidatus Woeseibacteriota</taxon>
    </lineage>
</organism>
<name>A0A1F8BI70_9BACT</name>
<dbReference type="InterPro" id="IPR036388">
    <property type="entry name" value="WH-like_DNA-bd_sf"/>
</dbReference>
<protein>
    <recommendedName>
        <fullName evidence="2">Methylated-DNA-[protein]-cysteine S-methyltransferase DNA binding domain-containing protein</fullName>
    </recommendedName>
</protein>
<dbReference type="GO" id="GO:0006281">
    <property type="term" value="P:DNA repair"/>
    <property type="evidence" value="ECO:0007669"/>
    <property type="project" value="InterPro"/>
</dbReference>
<proteinExistence type="predicted"/>
<dbReference type="Proteomes" id="UP000176725">
    <property type="component" value="Unassembled WGS sequence"/>
</dbReference>
<dbReference type="GO" id="GO:0003824">
    <property type="term" value="F:catalytic activity"/>
    <property type="evidence" value="ECO:0007669"/>
    <property type="project" value="InterPro"/>
</dbReference>
<dbReference type="SUPFAM" id="SSF46767">
    <property type="entry name" value="Methylated DNA-protein cysteine methyltransferase, C-terminal domain"/>
    <property type="match status" value="1"/>
</dbReference>
<reference evidence="3 4" key="1">
    <citation type="journal article" date="2016" name="Nat. Commun.">
        <title>Thousands of microbial genomes shed light on interconnected biogeochemical processes in an aquifer system.</title>
        <authorList>
            <person name="Anantharaman K."/>
            <person name="Brown C.T."/>
            <person name="Hug L.A."/>
            <person name="Sharon I."/>
            <person name="Castelle C.J."/>
            <person name="Probst A.J."/>
            <person name="Thomas B.C."/>
            <person name="Singh A."/>
            <person name="Wilkins M.J."/>
            <person name="Karaoz U."/>
            <person name="Brodie E.L."/>
            <person name="Williams K.H."/>
            <person name="Hubbard S.S."/>
            <person name="Banfield J.F."/>
        </authorList>
    </citation>
    <scope>NUCLEOTIDE SEQUENCE [LARGE SCALE GENOMIC DNA]</scope>
</reference>
<keyword evidence="1" id="KW-0227">DNA damage</keyword>
<dbReference type="Pfam" id="PF01035">
    <property type="entry name" value="DNA_binding_1"/>
    <property type="match status" value="1"/>
</dbReference>
<dbReference type="PANTHER" id="PTHR42942">
    <property type="entry name" value="6-O-METHYLGUANINE DNA METHYLTRANSFERASE"/>
    <property type="match status" value="1"/>
</dbReference>
<evidence type="ECO:0000313" key="4">
    <source>
        <dbReference type="Proteomes" id="UP000176725"/>
    </source>
</evidence>